<evidence type="ECO:0008006" key="3">
    <source>
        <dbReference type="Google" id="ProtNLM"/>
    </source>
</evidence>
<evidence type="ECO:0000313" key="1">
    <source>
        <dbReference type="EMBL" id="AEK81706.1"/>
    </source>
</evidence>
<organism evidence="1 2">
    <name type="scientific">Pseudomonas fluorescens (strain ATCC BAA-477 / NRRL B-23932 / Pf-5)</name>
    <dbReference type="NCBI Taxonomy" id="220664"/>
    <lineage>
        <taxon>Bacteria</taxon>
        <taxon>Pseudomonadati</taxon>
        <taxon>Pseudomonadota</taxon>
        <taxon>Gammaproteobacteria</taxon>
        <taxon>Pseudomonadales</taxon>
        <taxon>Pseudomonadaceae</taxon>
        <taxon>Pseudomonas</taxon>
    </lineage>
</organism>
<reference key="3">
    <citation type="journal article" date="2007" name="Chem. Biol.">
        <title>The genomisotopic approach: a systematic method to isolate products of orphan biosynthetic gene clusters.</title>
        <authorList>
            <person name="Gross H."/>
            <person name="Stockwell V.O."/>
            <person name="Henkels M.D."/>
            <person name="Nowak-Thompson B."/>
            <person name="Loper J.E."/>
            <person name="Gerwick W.H."/>
        </authorList>
    </citation>
    <scope>NUCLEOTIDE SEQUENCE</scope>
    <source>
        <strain>Pf-5</strain>
    </source>
</reference>
<dbReference type="KEGG" id="pfl:PFL_6243"/>
<dbReference type="EMBL" id="CP000076">
    <property type="protein sequence ID" value="AEK81706.1"/>
    <property type="molecule type" value="Genomic_DNA"/>
</dbReference>
<sequence length="98" mass="10482">MEVLLANVDGTRNTKLVTQFADGNVSKIKTSTLFPSSWTDTQTMSAVWATGNSPALAPRSDGVSLRQTTVNGVEVIKVGDRVTASYPCGRDCTDPTKF</sequence>
<dbReference type="Proteomes" id="UP000008540">
    <property type="component" value="Chromosome"/>
</dbReference>
<dbReference type="STRING" id="220664.PFL_6243"/>
<accession>F9XXB4</accession>
<reference evidence="1 2" key="1">
    <citation type="journal article" date="2005" name="Nat. Biotechnol.">
        <title>Complete genome sequence of the plant commensal Pseudomonas fluorescens Pf-5.</title>
        <authorList>
            <person name="Paulsen I.T."/>
            <person name="Press C.M."/>
            <person name="Ravel J."/>
            <person name="Kobayashi D.Y."/>
            <person name="Myers G.S."/>
            <person name="Mavrodi D.V."/>
            <person name="DeBoy R.T."/>
            <person name="Seshadri R."/>
            <person name="Ren Q."/>
            <person name="Madupu R."/>
            <person name="Dodson R.J."/>
            <person name="Durkin A.S."/>
            <person name="Brinkac L.M."/>
            <person name="Daugherty S.C."/>
            <person name="Sullivan S.A."/>
            <person name="Rosovitz M.J."/>
            <person name="Gwinn M.L."/>
            <person name="Zhou L."/>
            <person name="Schneider D.J."/>
            <person name="Cartinhour S.W."/>
            <person name="Nelson W.C."/>
            <person name="Weidman J."/>
            <person name="Watkins K."/>
            <person name="Tran K."/>
            <person name="Khouri H."/>
            <person name="Pierson E.A."/>
            <person name="Pierson L.S.III."/>
            <person name="Thomashow L.S."/>
            <person name="Loper J.E."/>
        </authorList>
    </citation>
    <scope>NUCLEOTIDE SEQUENCE [LARGE SCALE GENOMIC DNA]</scope>
    <source>
        <strain evidence="2">ATCC BAA-477 / NRRL B-23932 / Pf-5</strain>
    </source>
</reference>
<evidence type="ECO:0000313" key="2">
    <source>
        <dbReference type="Proteomes" id="UP000008540"/>
    </source>
</evidence>
<proteinExistence type="predicted"/>
<gene>
    <name evidence="1" type="ordered locus">PFL_6243</name>
</gene>
<dbReference type="AlphaFoldDB" id="F9XXB4"/>
<dbReference type="HOGENOM" id="CLU_155088_0_0_6"/>
<protein>
    <recommendedName>
        <fullName evidence="3">Bacterial EndoU nuclease domain-containing protein</fullName>
    </recommendedName>
</protein>
<name>F9XXB4_PSEF5</name>
<dbReference type="eggNOG" id="COG5444">
    <property type="taxonomic scope" value="Bacteria"/>
</dbReference>
<reference key="2">
    <citation type="submission" date="2005-07" db="EMBL/GenBank/DDBJ databases">
        <title>Discovery of similar natural protein sequences with different folds using transitive homology relationships.</title>
        <authorList>
            <person name="Anderson W.J."/>
            <person name="Hall B.M."/>
            <person name="Roessler C.G."/>
            <person name="Robers S.A."/>
            <person name="Ingram W.M."/>
            <person name="Weichsel A."/>
            <person name="Heroux A."/>
            <person name="Montfort W.R."/>
            <person name="Cordes M.H."/>
        </authorList>
    </citation>
    <scope>NUCLEOTIDE SEQUENCE</scope>
    <source>
        <strain>Pf-5</strain>
    </source>
</reference>